<gene>
    <name evidence="2" type="ORF">SAMN02983003_3395</name>
</gene>
<keyword evidence="1" id="KW-0812">Transmembrane</keyword>
<proteinExistence type="predicted"/>
<feature type="transmembrane region" description="Helical" evidence="1">
    <location>
        <begin position="72"/>
        <end position="94"/>
    </location>
</feature>
<dbReference type="Proteomes" id="UP000183447">
    <property type="component" value="Unassembled WGS sequence"/>
</dbReference>
<evidence type="ECO:0000313" key="3">
    <source>
        <dbReference type="Proteomes" id="UP000183447"/>
    </source>
</evidence>
<accession>A0A1K2I386</accession>
<evidence type="ECO:0000256" key="1">
    <source>
        <dbReference type="SAM" id="Phobius"/>
    </source>
</evidence>
<keyword evidence="1" id="KW-0472">Membrane</keyword>
<protein>
    <recommendedName>
        <fullName evidence="4">Membrane-anchored ribosome-binding protein, inhibits growth in stationary phase, ElaB/YqjD/DUF883 family</fullName>
    </recommendedName>
</protein>
<keyword evidence="3" id="KW-1185">Reference proteome</keyword>
<keyword evidence="1" id="KW-1133">Transmembrane helix</keyword>
<organism evidence="2 3">
    <name type="scientific">Devosia enhydra</name>
    <dbReference type="NCBI Taxonomy" id="665118"/>
    <lineage>
        <taxon>Bacteria</taxon>
        <taxon>Pseudomonadati</taxon>
        <taxon>Pseudomonadota</taxon>
        <taxon>Alphaproteobacteria</taxon>
        <taxon>Hyphomicrobiales</taxon>
        <taxon>Devosiaceae</taxon>
        <taxon>Devosia</taxon>
    </lineage>
</organism>
<dbReference type="EMBL" id="FPKU01000003">
    <property type="protein sequence ID" value="SFZ86220.1"/>
    <property type="molecule type" value="Genomic_DNA"/>
</dbReference>
<evidence type="ECO:0008006" key="4">
    <source>
        <dbReference type="Google" id="ProtNLM"/>
    </source>
</evidence>
<dbReference type="OrthoDB" id="8364833at2"/>
<evidence type="ECO:0000313" key="2">
    <source>
        <dbReference type="EMBL" id="SFZ86220.1"/>
    </source>
</evidence>
<sequence>MAETSITDIEKQITELRSQMERITSVLADRGEDLLEQAEEGLHSVADNTRVAVRHVQHEASAVADAARENPIVTSTAVLTIAGLAFAAGYLTGIGQADRTRRWRF</sequence>
<reference evidence="2 3" key="1">
    <citation type="submission" date="2016-11" db="EMBL/GenBank/DDBJ databases">
        <authorList>
            <person name="Jaros S."/>
            <person name="Januszkiewicz K."/>
            <person name="Wedrychowicz H."/>
        </authorList>
    </citation>
    <scope>NUCLEOTIDE SEQUENCE [LARGE SCALE GENOMIC DNA]</scope>
    <source>
        <strain evidence="2 3">ATCC 23634</strain>
    </source>
</reference>
<dbReference type="AlphaFoldDB" id="A0A1K2I386"/>
<name>A0A1K2I386_9HYPH</name>
<dbReference type="RefSeq" id="WP_143145857.1">
    <property type="nucleotide sequence ID" value="NZ_FPKU01000003.1"/>
</dbReference>